<accession>A0ABP8E2E4</accession>
<dbReference type="EMBL" id="BAABAU010000001">
    <property type="protein sequence ID" value="GAA4266374.1"/>
    <property type="molecule type" value="Genomic_DNA"/>
</dbReference>
<organism evidence="2 3">
    <name type="scientific">Frondihabitans peucedani</name>
    <dbReference type="NCBI Taxonomy" id="598626"/>
    <lineage>
        <taxon>Bacteria</taxon>
        <taxon>Bacillati</taxon>
        <taxon>Actinomycetota</taxon>
        <taxon>Actinomycetes</taxon>
        <taxon>Micrococcales</taxon>
        <taxon>Microbacteriaceae</taxon>
        <taxon>Frondihabitans</taxon>
    </lineage>
</organism>
<evidence type="ECO:0000256" key="1">
    <source>
        <dbReference type="SAM" id="Phobius"/>
    </source>
</evidence>
<reference evidence="3" key="1">
    <citation type="journal article" date="2019" name="Int. J. Syst. Evol. Microbiol.">
        <title>The Global Catalogue of Microorganisms (GCM) 10K type strain sequencing project: providing services to taxonomists for standard genome sequencing and annotation.</title>
        <authorList>
            <consortium name="The Broad Institute Genomics Platform"/>
            <consortium name="The Broad Institute Genome Sequencing Center for Infectious Disease"/>
            <person name="Wu L."/>
            <person name="Ma J."/>
        </authorList>
    </citation>
    <scope>NUCLEOTIDE SEQUENCE [LARGE SCALE GENOMIC DNA]</scope>
    <source>
        <strain evidence="3">JCM 17442</strain>
    </source>
</reference>
<feature type="transmembrane region" description="Helical" evidence="1">
    <location>
        <begin position="132"/>
        <end position="154"/>
    </location>
</feature>
<keyword evidence="1" id="KW-1133">Transmembrane helix</keyword>
<dbReference type="RefSeq" id="WP_344795540.1">
    <property type="nucleotide sequence ID" value="NZ_BAABAU010000001.1"/>
</dbReference>
<evidence type="ECO:0000313" key="2">
    <source>
        <dbReference type="EMBL" id="GAA4266374.1"/>
    </source>
</evidence>
<name>A0ABP8E2E4_9MICO</name>
<keyword evidence="1" id="KW-0812">Transmembrane</keyword>
<proteinExistence type="predicted"/>
<comment type="caution">
    <text evidence="2">The sequence shown here is derived from an EMBL/GenBank/DDBJ whole genome shotgun (WGS) entry which is preliminary data.</text>
</comment>
<evidence type="ECO:0008006" key="4">
    <source>
        <dbReference type="Google" id="ProtNLM"/>
    </source>
</evidence>
<sequence>MSAQLLVNVLLGIALVGYIASKQLRWTRIDRQGVWRLPLILGVIGLISLSSQAKGLTVGPVDIALIGVELAVAVTIGLLMGRATVYRIAATADAKGRRIEARSGVAGAALWVVLIALRLGLDVVGGLMGAHILTATGVILLTVAASRAASALIVDARMPRVSSLTA</sequence>
<protein>
    <recommendedName>
        <fullName evidence="4">DUF1453 domain-containing protein</fullName>
    </recommendedName>
</protein>
<feature type="transmembrane region" description="Helical" evidence="1">
    <location>
        <begin position="6"/>
        <end position="21"/>
    </location>
</feature>
<dbReference type="Proteomes" id="UP001501594">
    <property type="component" value="Unassembled WGS sequence"/>
</dbReference>
<feature type="transmembrane region" description="Helical" evidence="1">
    <location>
        <begin position="101"/>
        <end position="120"/>
    </location>
</feature>
<evidence type="ECO:0000313" key="3">
    <source>
        <dbReference type="Proteomes" id="UP001501594"/>
    </source>
</evidence>
<gene>
    <name evidence="2" type="ORF">GCM10022256_19860</name>
</gene>
<feature type="transmembrane region" description="Helical" evidence="1">
    <location>
        <begin position="33"/>
        <end position="51"/>
    </location>
</feature>
<feature type="transmembrane region" description="Helical" evidence="1">
    <location>
        <begin position="63"/>
        <end position="80"/>
    </location>
</feature>
<keyword evidence="1" id="KW-0472">Membrane</keyword>
<keyword evidence="3" id="KW-1185">Reference proteome</keyword>